<dbReference type="RefSeq" id="WP_344517167.1">
    <property type="nucleotide sequence ID" value="NZ_BAAATU010000062.1"/>
</dbReference>
<organism evidence="2 3">
    <name type="scientific">Streptomyces pulveraceus</name>
    <dbReference type="NCBI Taxonomy" id="68258"/>
    <lineage>
        <taxon>Bacteria</taxon>
        <taxon>Bacillati</taxon>
        <taxon>Actinomycetota</taxon>
        <taxon>Actinomycetes</taxon>
        <taxon>Kitasatosporales</taxon>
        <taxon>Streptomycetaceae</taxon>
        <taxon>Streptomyces</taxon>
    </lineage>
</organism>
<feature type="domain" description="HTH cro/C1-type" evidence="1">
    <location>
        <begin position="27"/>
        <end position="80"/>
    </location>
</feature>
<dbReference type="Pfam" id="PF19054">
    <property type="entry name" value="DUF5753"/>
    <property type="match status" value="1"/>
</dbReference>
<evidence type="ECO:0000259" key="1">
    <source>
        <dbReference type="PROSITE" id="PS50943"/>
    </source>
</evidence>
<gene>
    <name evidence="2" type="ORF">ACFP1B_03635</name>
</gene>
<dbReference type="SUPFAM" id="SSF47413">
    <property type="entry name" value="lambda repressor-like DNA-binding domains"/>
    <property type="match status" value="1"/>
</dbReference>
<dbReference type="InterPro" id="IPR001387">
    <property type="entry name" value="Cro/C1-type_HTH"/>
</dbReference>
<dbReference type="SMART" id="SM00530">
    <property type="entry name" value="HTH_XRE"/>
    <property type="match status" value="1"/>
</dbReference>
<dbReference type="PROSITE" id="PS50943">
    <property type="entry name" value="HTH_CROC1"/>
    <property type="match status" value="1"/>
</dbReference>
<protein>
    <submittedName>
        <fullName evidence="2">Helix-turn-helix transcriptional regulator</fullName>
    </submittedName>
</protein>
<sequence>MEKEVRPERPVESDGTAHLFRALGKVVKVLRERAGMSQRELALATHCGEDLISAMERGVRTPQPEFLALADDALGAGGLLRATIEEVREALAKARTRHPEWYRGYANLEAAASQLYIYSNQAVPGLLQTEAYARAIFAQRRPLLSEETIEKRVADRLDRQKIFEPWPSPTFHFILDESVLMRPIGGQDVHREQLQRVLHIGRLRTVQLQLVPLDRTEQPSFDGPFTLITPKGRQQLAYLEIHGYPRLITDPEAVRVLAIRYGIMQSVALSPRESLAAIEKMLGEQ</sequence>
<dbReference type="CDD" id="cd00093">
    <property type="entry name" value="HTH_XRE"/>
    <property type="match status" value="1"/>
</dbReference>
<dbReference type="EMBL" id="JBHSPU010000002">
    <property type="protein sequence ID" value="MFC5912532.1"/>
    <property type="molecule type" value="Genomic_DNA"/>
</dbReference>
<name>A0ABW1GFV8_9ACTN</name>
<evidence type="ECO:0000313" key="2">
    <source>
        <dbReference type="EMBL" id="MFC5912532.1"/>
    </source>
</evidence>
<comment type="caution">
    <text evidence="2">The sequence shown here is derived from an EMBL/GenBank/DDBJ whole genome shotgun (WGS) entry which is preliminary data.</text>
</comment>
<keyword evidence="3" id="KW-1185">Reference proteome</keyword>
<proteinExistence type="predicted"/>
<accession>A0ABW1GFV8</accession>
<dbReference type="Proteomes" id="UP001596200">
    <property type="component" value="Unassembled WGS sequence"/>
</dbReference>
<evidence type="ECO:0000313" key="3">
    <source>
        <dbReference type="Proteomes" id="UP001596200"/>
    </source>
</evidence>
<dbReference type="InterPro" id="IPR043917">
    <property type="entry name" value="DUF5753"/>
</dbReference>
<dbReference type="InterPro" id="IPR010982">
    <property type="entry name" value="Lambda_DNA-bd_dom_sf"/>
</dbReference>
<dbReference type="Pfam" id="PF13560">
    <property type="entry name" value="HTH_31"/>
    <property type="match status" value="1"/>
</dbReference>
<reference evidence="3" key="1">
    <citation type="journal article" date="2019" name="Int. J. Syst. Evol. Microbiol.">
        <title>The Global Catalogue of Microorganisms (GCM) 10K type strain sequencing project: providing services to taxonomists for standard genome sequencing and annotation.</title>
        <authorList>
            <consortium name="The Broad Institute Genomics Platform"/>
            <consortium name="The Broad Institute Genome Sequencing Center for Infectious Disease"/>
            <person name="Wu L."/>
            <person name="Ma J."/>
        </authorList>
    </citation>
    <scope>NUCLEOTIDE SEQUENCE [LARGE SCALE GENOMIC DNA]</scope>
    <source>
        <strain evidence="3">JCM 4147</strain>
    </source>
</reference>
<dbReference type="Gene3D" id="1.10.260.40">
    <property type="entry name" value="lambda repressor-like DNA-binding domains"/>
    <property type="match status" value="1"/>
</dbReference>